<evidence type="ECO:0000313" key="6">
    <source>
        <dbReference type="Proteomes" id="UP001501509"/>
    </source>
</evidence>
<evidence type="ECO:0000256" key="2">
    <source>
        <dbReference type="ARBA" id="ARBA00022448"/>
    </source>
</evidence>
<accession>A0ABN3PRU5</accession>
<protein>
    <recommendedName>
        <fullName evidence="4">ABC transporter domain-containing protein</fullName>
    </recommendedName>
</protein>
<comment type="caution">
    <text evidence="5">The sequence shown here is derived from an EMBL/GenBank/DDBJ whole genome shotgun (WGS) entry which is preliminary data.</text>
</comment>
<keyword evidence="6" id="KW-1185">Reference proteome</keyword>
<dbReference type="Pfam" id="PF00005">
    <property type="entry name" value="ABC_tran"/>
    <property type="match status" value="1"/>
</dbReference>
<feature type="compositionally biased region" description="Basic and acidic residues" evidence="3">
    <location>
        <begin position="242"/>
        <end position="267"/>
    </location>
</feature>
<dbReference type="Gene3D" id="3.40.50.300">
    <property type="entry name" value="P-loop containing nucleotide triphosphate hydrolases"/>
    <property type="match status" value="1"/>
</dbReference>
<dbReference type="PANTHER" id="PTHR43335">
    <property type="entry name" value="ABC TRANSPORTER, ATP-BINDING PROTEIN"/>
    <property type="match status" value="1"/>
</dbReference>
<dbReference type="InterPro" id="IPR027417">
    <property type="entry name" value="P-loop_NTPase"/>
</dbReference>
<dbReference type="EMBL" id="BAAATD010000004">
    <property type="protein sequence ID" value="GAA2597406.1"/>
    <property type="molecule type" value="Genomic_DNA"/>
</dbReference>
<evidence type="ECO:0000256" key="3">
    <source>
        <dbReference type="SAM" id="MobiDB-lite"/>
    </source>
</evidence>
<feature type="domain" description="ABC transporter" evidence="4">
    <location>
        <begin position="8"/>
        <end position="232"/>
    </location>
</feature>
<organism evidence="5 6">
    <name type="scientific">Actinomadura fulvescens</name>
    <dbReference type="NCBI Taxonomy" id="46160"/>
    <lineage>
        <taxon>Bacteria</taxon>
        <taxon>Bacillati</taxon>
        <taxon>Actinomycetota</taxon>
        <taxon>Actinomycetes</taxon>
        <taxon>Streptosporangiales</taxon>
        <taxon>Thermomonosporaceae</taxon>
        <taxon>Actinomadura</taxon>
    </lineage>
</organism>
<dbReference type="InterPro" id="IPR003439">
    <property type="entry name" value="ABC_transporter-like_ATP-bd"/>
</dbReference>
<gene>
    <name evidence="5" type="ORF">GCM10010411_33650</name>
</gene>
<dbReference type="SUPFAM" id="SSF52540">
    <property type="entry name" value="P-loop containing nucleoside triphosphate hydrolases"/>
    <property type="match status" value="1"/>
</dbReference>
<proteinExistence type="inferred from homology"/>
<evidence type="ECO:0000256" key="1">
    <source>
        <dbReference type="ARBA" id="ARBA00005417"/>
    </source>
</evidence>
<evidence type="ECO:0000259" key="4">
    <source>
        <dbReference type="PROSITE" id="PS50893"/>
    </source>
</evidence>
<feature type="compositionally biased region" description="Basic residues" evidence="3">
    <location>
        <begin position="292"/>
        <end position="302"/>
    </location>
</feature>
<dbReference type="Proteomes" id="UP001501509">
    <property type="component" value="Unassembled WGS sequence"/>
</dbReference>
<comment type="similarity">
    <text evidence="1">Belongs to the ABC transporter superfamily.</text>
</comment>
<dbReference type="PANTHER" id="PTHR43335:SF2">
    <property type="entry name" value="ABC TRANSPORTER, ATP-BINDING PROTEIN"/>
    <property type="match status" value="1"/>
</dbReference>
<keyword evidence="2" id="KW-0813">Transport</keyword>
<feature type="region of interest" description="Disordered" evidence="3">
    <location>
        <begin position="224"/>
        <end position="302"/>
    </location>
</feature>
<name>A0ABN3PRU5_9ACTN</name>
<reference evidence="5 6" key="1">
    <citation type="journal article" date="2019" name="Int. J. Syst. Evol. Microbiol.">
        <title>The Global Catalogue of Microorganisms (GCM) 10K type strain sequencing project: providing services to taxonomists for standard genome sequencing and annotation.</title>
        <authorList>
            <consortium name="The Broad Institute Genomics Platform"/>
            <consortium name="The Broad Institute Genome Sequencing Center for Infectious Disease"/>
            <person name="Wu L."/>
            <person name="Ma J."/>
        </authorList>
    </citation>
    <scope>NUCLEOTIDE SEQUENCE [LARGE SCALE GENOMIC DNA]</scope>
    <source>
        <strain evidence="5 6">JCM 6833</strain>
    </source>
</reference>
<dbReference type="PROSITE" id="PS50893">
    <property type="entry name" value="ABC_TRANSPORTER_2"/>
    <property type="match status" value="1"/>
</dbReference>
<sequence>MIAEHSAIVARGMGVRRRGRWCLRPVTFGVSEGVAGLAGPPGVGKSTLLATLATLRRPHVGTLKIAGYDTGNNTELRAVRARIGYLPGDVSWADNLTVGEFVSYAAYYKRVRPDATRSVLKRLDLLESESTELGLVPPDVRLRAGLAATCVHEPELVVLDEPLNGVDDAEASELVPLIAALAPTVLVSAPTAHALTGWCDRVLTLARGRLTEFAPRPVPAWTAGRGPVAAMGTEPSGFAMPDPHRERAALSGERAEGEVPREDREAMSRSPLLRFGGEPPGEPPRPQEPKIQPRRQTRLAGV</sequence>
<evidence type="ECO:0000313" key="5">
    <source>
        <dbReference type="EMBL" id="GAA2597406.1"/>
    </source>
</evidence>